<dbReference type="PANTHER" id="PTHR20956">
    <property type="entry name" value="HEH2P"/>
    <property type="match status" value="1"/>
</dbReference>
<feature type="region of interest" description="Disordered" evidence="1">
    <location>
        <begin position="63"/>
        <end position="83"/>
    </location>
</feature>
<feature type="compositionally biased region" description="Acidic residues" evidence="1">
    <location>
        <begin position="70"/>
        <end position="82"/>
    </location>
</feature>
<evidence type="ECO:0000313" key="3">
    <source>
        <dbReference type="Proteomes" id="UP000000305"/>
    </source>
</evidence>
<protein>
    <submittedName>
        <fullName evidence="2">Uncharacterized protein</fullName>
    </submittedName>
</protein>
<reference evidence="2 3" key="1">
    <citation type="journal article" date="2011" name="Science">
        <title>The ecoresponsive genome of Daphnia pulex.</title>
        <authorList>
            <person name="Colbourne J.K."/>
            <person name="Pfrender M.E."/>
            <person name="Gilbert D."/>
            <person name="Thomas W.K."/>
            <person name="Tucker A."/>
            <person name="Oakley T.H."/>
            <person name="Tokishita S."/>
            <person name="Aerts A."/>
            <person name="Arnold G.J."/>
            <person name="Basu M.K."/>
            <person name="Bauer D.J."/>
            <person name="Caceres C.E."/>
            <person name="Carmel L."/>
            <person name="Casola C."/>
            <person name="Choi J.H."/>
            <person name="Detter J.C."/>
            <person name="Dong Q."/>
            <person name="Dusheyko S."/>
            <person name="Eads B.D."/>
            <person name="Frohlich T."/>
            <person name="Geiler-Samerotte K.A."/>
            <person name="Gerlach D."/>
            <person name="Hatcher P."/>
            <person name="Jogdeo S."/>
            <person name="Krijgsveld J."/>
            <person name="Kriventseva E.V."/>
            <person name="Kultz D."/>
            <person name="Laforsch C."/>
            <person name="Lindquist E."/>
            <person name="Lopez J."/>
            <person name="Manak J.R."/>
            <person name="Muller J."/>
            <person name="Pangilinan J."/>
            <person name="Patwardhan R.P."/>
            <person name="Pitluck S."/>
            <person name="Pritham E.J."/>
            <person name="Rechtsteiner A."/>
            <person name="Rho M."/>
            <person name="Rogozin I.B."/>
            <person name="Sakarya O."/>
            <person name="Salamov A."/>
            <person name="Schaack S."/>
            <person name="Shapiro H."/>
            <person name="Shiga Y."/>
            <person name="Skalitzky C."/>
            <person name="Smith Z."/>
            <person name="Souvorov A."/>
            <person name="Sung W."/>
            <person name="Tang Z."/>
            <person name="Tsuchiya D."/>
            <person name="Tu H."/>
            <person name="Vos H."/>
            <person name="Wang M."/>
            <person name="Wolf Y.I."/>
            <person name="Yamagata H."/>
            <person name="Yamada T."/>
            <person name="Ye Y."/>
            <person name="Shaw J.R."/>
            <person name="Andrews J."/>
            <person name="Crease T.J."/>
            <person name="Tang H."/>
            <person name="Lucas S.M."/>
            <person name="Robertson H.M."/>
            <person name="Bork P."/>
            <person name="Koonin E.V."/>
            <person name="Zdobnov E.M."/>
            <person name="Grigoriev I.V."/>
            <person name="Lynch M."/>
            <person name="Boore J.L."/>
        </authorList>
    </citation>
    <scope>NUCLEOTIDE SEQUENCE [LARGE SCALE GENOMIC DNA]</scope>
</reference>
<sequence>MEYPIVDQPSITVSVGLSVNFIISQSDHQQLVDWNSRYDVPLSLREDTVELLQRAVAPVGPVTERPLVPYDDDSSNEDDEVDEPFKKGLMSCYGITKRRRIHSRKLPTYLQNNTDESLQAEIVAAVKNEVAQNVFATAKQVVEPIFLQHFEKDPERNLPVLYNVTRAAQRQQEKSYPKNPLNLEFDWETDKGLISMTTGQPLRHLTLKHMALIKERLGTHVAASHPKQFFILPGFFAQLTGSKRGRVVAMATKHAFDYSRPILQI</sequence>
<proteinExistence type="predicted"/>
<accession>E9HDZ4</accession>
<dbReference type="HOGENOM" id="CLU_1050736_0_0_1"/>
<dbReference type="InParanoid" id="E9HDZ4"/>
<dbReference type="EMBL" id="GL732626">
    <property type="protein sequence ID" value="EFX70009.1"/>
    <property type="molecule type" value="Genomic_DNA"/>
</dbReference>
<dbReference type="AlphaFoldDB" id="E9HDZ4"/>
<organism evidence="2 3">
    <name type="scientific">Daphnia pulex</name>
    <name type="common">Water flea</name>
    <dbReference type="NCBI Taxonomy" id="6669"/>
    <lineage>
        <taxon>Eukaryota</taxon>
        <taxon>Metazoa</taxon>
        <taxon>Ecdysozoa</taxon>
        <taxon>Arthropoda</taxon>
        <taxon>Crustacea</taxon>
        <taxon>Branchiopoda</taxon>
        <taxon>Diplostraca</taxon>
        <taxon>Cladocera</taxon>
        <taxon>Anomopoda</taxon>
        <taxon>Daphniidae</taxon>
        <taxon>Daphnia</taxon>
    </lineage>
</organism>
<keyword evidence="3" id="KW-1185">Reference proteome</keyword>
<evidence type="ECO:0000256" key="1">
    <source>
        <dbReference type="SAM" id="MobiDB-lite"/>
    </source>
</evidence>
<gene>
    <name evidence="2" type="ORF">DAPPUDRAFT_113060</name>
</gene>
<dbReference type="KEGG" id="dpx:DAPPUDRAFT_113060"/>
<dbReference type="Proteomes" id="UP000000305">
    <property type="component" value="Unassembled WGS sequence"/>
</dbReference>
<evidence type="ECO:0000313" key="2">
    <source>
        <dbReference type="EMBL" id="EFX70009.1"/>
    </source>
</evidence>
<dbReference type="PhylomeDB" id="E9HDZ4"/>
<dbReference type="PANTHER" id="PTHR20956:SF12">
    <property type="entry name" value="FLYWCH-TYPE DOMAIN-CONTAINING PROTEIN"/>
    <property type="match status" value="1"/>
</dbReference>
<name>E9HDZ4_DAPPU</name>